<evidence type="ECO:0008006" key="4">
    <source>
        <dbReference type="Google" id="ProtNLM"/>
    </source>
</evidence>
<dbReference type="EMBL" id="BSNC01000001">
    <property type="protein sequence ID" value="GLP95144.1"/>
    <property type="molecule type" value="Genomic_DNA"/>
</dbReference>
<reference evidence="2" key="2">
    <citation type="submission" date="2023-01" db="EMBL/GenBank/DDBJ databases">
        <title>Draft genome sequence of Paraferrimonas sedimenticola strain NBRC 101628.</title>
        <authorList>
            <person name="Sun Q."/>
            <person name="Mori K."/>
        </authorList>
    </citation>
    <scope>NUCLEOTIDE SEQUENCE</scope>
    <source>
        <strain evidence="2">NBRC 101628</strain>
    </source>
</reference>
<evidence type="ECO:0000313" key="3">
    <source>
        <dbReference type="Proteomes" id="UP001161422"/>
    </source>
</evidence>
<dbReference type="RefSeq" id="WP_095505836.1">
    <property type="nucleotide sequence ID" value="NZ_BSNC01000001.1"/>
</dbReference>
<dbReference type="InterPro" id="IPR028013">
    <property type="entry name" value="DUF4437"/>
</dbReference>
<protein>
    <recommendedName>
        <fullName evidence="4">DUF4437 domain-containing protein</fullName>
    </recommendedName>
</protein>
<proteinExistence type="predicted"/>
<gene>
    <name evidence="2" type="ORF">GCM10007895_04500</name>
</gene>
<keyword evidence="1" id="KW-0732">Signal</keyword>
<evidence type="ECO:0000313" key="2">
    <source>
        <dbReference type="EMBL" id="GLP95144.1"/>
    </source>
</evidence>
<feature type="signal peptide" evidence="1">
    <location>
        <begin position="1"/>
        <end position="23"/>
    </location>
</feature>
<dbReference type="Proteomes" id="UP001161422">
    <property type="component" value="Unassembled WGS sequence"/>
</dbReference>
<dbReference type="SUPFAM" id="SSF51182">
    <property type="entry name" value="RmlC-like cupins"/>
    <property type="match status" value="2"/>
</dbReference>
<name>A0AA37RUL6_9GAMM</name>
<dbReference type="InterPro" id="IPR011051">
    <property type="entry name" value="RmlC_Cupin_sf"/>
</dbReference>
<dbReference type="InterPro" id="IPR014710">
    <property type="entry name" value="RmlC-like_jellyroll"/>
</dbReference>
<reference evidence="2" key="1">
    <citation type="journal article" date="2014" name="Int. J. Syst. Evol. Microbiol.">
        <title>Complete genome sequence of Corynebacterium casei LMG S-19264T (=DSM 44701T), isolated from a smear-ripened cheese.</title>
        <authorList>
            <consortium name="US DOE Joint Genome Institute (JGI-PGF)"/>
            <person name="Walter F."/>
            <person name="Albersmeier A."/>
            <person name="Kalinowski J."/>
            <person name="Ruckert C."/>
        </authorList>
    </citation>
    <scope>NUCLEOTIDE SEQUENCE</scope>
    <source>
        <strain evidence="2">NBRC 101628</strain>
    </source>
</reference>
<feature type="chain" id="PRO_5041374698" description="DUF4437 domain-containing protein" evidence="1">
    <location>
        <begin position="24"/>
        <end position="262"/>
    </location>
</feature>
<keyword evidence="3" id="KW-1185">Reference proteome</keyword>
<dbReference type="CDD" id="cd06989">
    <property type="entry name" value="cupin_DRT102"/>
    <property type="match status" value="1"/>
</dbReference>
<organism evidence="2 3">
    <name type="scientific">Paraferrimonas sedimenticola</name>
    <dbReference type="NCBI Taxonomy" id="375674"/>
    <lineage>
        <taxon>Bacteria</taxon>
        <taxon>Pseudomonadati</taxon>
        <taxon>Pseudomonadota</taxon>
        <taxon>Gammaproteobacteria</taxon>
        <taxon>Alteromonadales</taxon>
        <taxon>Ferrimonadaceae</taxon>
        <taxon>Paraferrimonas</taxon>
    </lineage>
</organism>
<sequence length="262" mass="28595">MNQTHLIRFFTLVVASLSFAVSATELVIADKLQWTPLNPLRGDKSPQAATLWGDPERKQSVATGFLVKFADGFSSPPHIHNVTYRGVVISGLVHNDDPTAAKMWMPQGSFWTQPAGESHITAAKGSGNIAYIEIDQGPYLVKPVEEAFDKGERPVNVDVSNLVWVEFEPSTANVEIAYLWGSPSDSQVNGTMLRLPAGFNGSIQTDNELRSVVISGQITHRGKALSPGSYFGSATPTTYKLSAEQQSVVYLRSKGRYRIANQ</sequence>
<dbReference type="Gene3D" id="2.60.120.10">
    <property type="entry name" value="Jelly Rolls"/>
    <property type="match status" value="1"/>
</dbReference>
<dbReference type="Pfam" id="PF14499">
    <property type="entry name" value="DUF4437"/>
    <property type="match status" value="1"/>
</dbReference>
<dbReference type="AlphaFoldDB" id="A0AA37RUL6"/>
<evidence type="ECO:0000256" key="1">
    <source>
        <dbReference type="SAM" id="SignalP"/>
    </source>
</evidence>
<comment type="caution">
    <text evidence="2">The sequence shown here is derived from an EMBL/GenBank/DDBJ whole genome shotgun (WGS) entry which is preliminary data.</text>
</comment>
<accession>A0AA37RUL6</accession>